<evidence type="ECO:0000313" key="1">
    <source>
        <dbReference type="EMBL" id="GIX86803.1"/>
    </source>
</evidence>
<evidence type="ECO:0000313" key="2">
    <source>
        <dbReference type="Proteomes" id="UP001054837"/>
    </source>
</evidence>
<name>A0AAV4NQ39_9ARAC</name>
<sequence length="146" mass="16543">MPEDCTIGRQACLGRTEHLLPNTVEYTGSFFYFNSSADESFAYETHFGLHRIMIQGSFEGFPQKEIKAPKIRTASKNSWCPLMHLTFAVASSSKFRTHSRKMVKGTTFTKQTPTKPTRTFIAVRCCDSCIYHHGGSTQPTNVHWVD</sequence>
<protein>
    <submittedName>
        <fullName evidence="1">Uncharacterized protein</fullName>
    </submittedName>
</protein>
<organism evidence="1 2">
    <name type="scientific">Caerostris darwini</name>
    <dbReference type="NCBI Taxonomy" id="1538125"/>
    <lineage>
        <taxon>Eukaryota</taxon>
        <taxon>Metazoa</taxon>
        <taxon>Ecdysozoa</taxon>
        <taxon>Arthropoda</taxon>
        <taxon>Chelicerata</taxon>
        <taxon>Arachnida</taxon>
        <taxon>Araneae</taxon>
        <taxon>Araneomorphae</taxon>
        <taxon>Entelegynae</taxon>
        <taxon>Araneoidea</taxon>
        <taxon>Araneidae</taxon>
        <taxon>Caerostris</taxon>
    </lineage>
</organism>
<dbReference type="Proteomes" id="UP001054837">
    <property type="component" value="Unassembled WGS sequence"/>
</dbReference>
<reference evidence="1 2" key="1">
    <citation type="submission" date="2021-06" db="EMBL/GenBank/DDBJ databases">
        <title>Caerostris darwini draft genome.</title>
        <authorList>
            <person name="Kono N."/>
            <person name="Arakawa K."/>
        </authorList>
    </citation>
    <scope>NUCLEOTIDE SEQUENCE [LARGE SCALE GENOMIC DNA]</scope>
</reference>
<dbReference type="EMBL" id="BPLQ01001923">
    <property type="protein sequence ID" value="GIX86803.1"/>
    <property type="molecule type" value="Genomic_DNA"/>
</dbReference>
<dbReference type="AlphaFoldDB" id="A0AAV4NQ39"/>
<gene>
    <name evidence="1" type="ORF">CDAR_606161</name>
</gene>
<accession>A0AAV4NQ39</accession>
<comment type="caution">
    <text evidence="1">The sequence shown here is derived from an EMBL/GenBank/DDBJ whole genome shotgun (WGS) entry which is preliminary data.</text>
</comment>
<proteinExistence type="predicted"/>
<keyword evidence="2" id="KW-1185">Reference proteome</keyword>